<keyword evidence="8" id="KW-0496">Mitochondrion</keyword>
<gene>
    <name evidence="15" type="ORF">GEV33_013308</name>
</gene>
<evidence type="ECO:0000256" key="2">
    <source>
        <dbReference type="ARBA" id="ARBA00006375"/>
    </source>
</evidence>
<dbReference type="Pfam" id="PF03931">
    <property type="entry name" value="Skp1_POZ"/>
    <property type="match status" value="1"/>
</dbReference>
<accession>A0A8J6H7V6</accession>
<comment type="similarity">
    <text evidence="2 11">Belongs to the mitochondrial carrier (TC 2.A.29) family.</text>
</comment>
<dbReference type="InterPro" id="IPR036296">
    <property type="entry name" value="SKP1-like_dim_sf"/>
</dbReference>
<evidence type="ECO:0000256" key="4">
    <source>
        <dbReference type="ARBA" id="ARBA00022448"/>
    </source>
</evidence>
<comment type="similarity">
    <text evidence="3">Belongs to the SKP1 family.</text>
</comment>
<evidence type="ECO:0000256" key="10">
    <source>
        <dbReference type="PROSITE-ProRule" id="PRU00282"/>
    </source>
</evidence>
<dbReference type="InterPro" id="IPR001232">
    <property type="entry name" value="SKP1-like"/>
</dbReference>
<comment type="caution">
    <text evidence="15">The sequence shown here is derived from an EMBL/GenBank/DDBJ whole genome shotgun (WGS) entry which is preliminary data.</text>
</comment>
<dbReference type="InterPro" id="IPR018108">
    <property type="entry name" value="MCP_transmembrane"/>
</dbReference>
<dbReference type="Pfam" id="PF00153">
    <property type="entry name" value="Mito_carr"/>
    <property type="match status" value="3"/>
</dbReference>
<dbReference type="PROSITE" id="PS50920">
    <property type="entry name" value="SOLCAR"/>
    <property type="match status" value="3"/>
</dbReference>
<reference evidence="15" key="1">
    <citation type="journal article" date="2020" name="J Insects Food Feed">
        <title>The yellow mealworm (Tenebrio molitor) genome: a resource for the emerging insects as food and feed industry.</title>
        <authorList>
            <person name="Eriksson T."/>
            <person name="Andere A."/>
            <person name="Kelstrup H."/>
            <person name="Emery V."/>
            <person name="Picard C."/>
        </authorList>
    </citation>
    <scope>NUCLEOTIDE SEQUENCE</scope>
    <source>
        <strain evidence="15">Stoneville</strain>
        <tissue evidence="15">Whole head</tissue>
    </source>
</reference>
<name>A0A8J6H7V6_TENMO</name>
<dbReference type="SMART" id="SM00512">
    <property type="entry name" value="Skp1"/>
    <property type="match status" value="1"/>
</dbReference>
<evidence type="ECO:0000259" key="14">
    <source>
        <dbReference type="Pfam" id="PF03931"/>
    </source>
</evidence>
<dbReference type="PANTHER" id="PTHR45624">
    <property type="entry name" value="MITOCHONDRIAL BASIC AMINO ACIDS TRANSPORTER-RELATED"/>
    <property type="match status" value="1"/>
</dbReference>
<evidence type="ECO:0000256" key="9">
    <source>
        <dbReference type="ARBA" id="ARBA00023136"/>
    </source>
</evidence>
<evidence type="ECO:0000259" key="13">
    <source>
        <dbReference type="Pfam" id="PF01466"/>
    </source>
</evidence>
<keyword evidence="9 10" id="KW-0472">Membrane</keyword>
<keyword evidence="5 10" id="KW-0812">Transmembrane</keyword>
<sequence length="463" mass="51701">MTEIEVTNHAKDAVIDFTAGFLGGTALVYVGQPLDTVKVKMQTFPNLYTNMIDCFMKTLRTDGVYRGLYAGTVPALAANITENSILFLCYGFCQKFIQQVSGTPSVTQLSSMQNATAGFLASFFSSLAICPTELLKCKLQAMYEVQKQQESQGIKVVRLGPMKLAAEILRNDGPLGLFRGLVPTLVREMPGYFFFFGAYEGSRSLFASAGQSKDDIGLFKTMVAGAIGGMSFWTLTYPADVAKSRIQVTNSKTNMVTMILKIWKYEGFGQLYNGLTPTLVRTIPATATLFVTYEYSKRVRKMPNIKLRSSDGETFEVDVEIAKCSVTIKTMLEDLGMDEEEEEIVPLPNVNSAILKKVIQWSTYHKDDPPPPEDDENKEKRTDDISSWDADFLKVDQGTLFELILAANYLDIKGLLDVTCKTVANMIKGKAPEEIRKTFNIKNDFTASEEEQVRKENEWCEEK</sequence>
<evidence type="ECO:0000256" key="6">
    <source>
        <dbReference type="ARBA" id="ARBA00022737"/>
    </source>
</evidence>
<evidence type="ECO:0000256" key="11">
    <source>
        <dbReference type="RuleBase" id="RU000488"/>
    </source>
</evidence>
<evidence type="ECO:0000256" key="1">
    <source>
        <dbReference type="ARBA" id="ARBA00004225"/>
    </source>
</evidence>
<evidence type="ECO:0000256" key="8">
    <source>
        <dbReference type="ARBA" id="ARBA00023128"/>
    </source>
</evidence>
<keyword evidence="7" id="KW-1133">Transmembrane helix</keyword>
<comment type="subcellular location">
    <subcellularLocation>
        <location evidence="1">Mitochondrion membrane</location>
        <topology evidence="1">Multi-pass membrane protein</topology>
    </subcellularLocation>
</comment>
<feature type="repeat" description="Solcar" evidence="10">
    <location>
        <begin position="216"/>
        <end position="299"/>
    </location>
</feature>
<dbReference type="CDD" id="cd18322">
    <property type="entry name" value="BTB_POZ_SKP1"/>
    <property type="match status" value="1"/>
</dbReference>
<evidence type="ECO:0000256" key="3">
    <source>
        <dbReference type="ARBA" id="ARBA00009993"/>
    </source>
</evidence>
<dbReference type="EMBL" id="JABDTM020028110">
    <property type="protein sequence ID" value="KAH0809487.1"/>
    <property type="molecule type" value="Genomic_DNA"/>
</dbReference>
<keyword evidence="16" id="KW-1185">Reference proteome</keyword>
<dbReference type="GO" id="GO:0000064">
    <property type="term" value="F:L-ornithine transmembrane transporter activity"/>
    <property type="evidence" value="ECO:0007669"/>
    <property type="project" value="TreeGrafter"/>
</dbReference>
<dbReference type="InterPro" id="IPR023395">
    <property type="entry name" value="MCP_dom_sf"/>
</dbReference>
<feature type="domain" description="SKP1 component dimerisation" evidence="13">
    <location>
        <begin position="413"/>
        <end position="460"/>
    </location>
</feature>
<feature type="repeat" description="Solcar" evidence="10">
    <location>
        <begin position="11"/>
        <end position="96"/>
    </location>
</feature>
<dbReference type="InterPro" id="IPR011333">
    <property type="entry name" value="SKP1/BTB/POZ_sf"/>
</dbReference>
<dbReference type="GO" id="GO:0031966">
    <property type="term" value="C:mitochondrial membrane"/>
    <property type="evidence" value="ECO:0007669"/>
    <property type="project" value="UniProtKB-SubCell"/>
</dbReference>
<dbReference type="Proteomes" id="UP000719412">
    <property type="component" value="Unassembled WGS sequence"/>
</dbReference>
<protein>
    <submittedName>
        <fullName evidence="15">Uncharacterized protein</fullName>
    </submittedName>
</protein>
<keyword evidence="6" id="KW-0677">Repeat</keyword>
<dbReference type="GO" id="GO:1990575">
    <property type="term" value="P:mitochondrial L-ornithine transmembrane transport"/>
    <property type="evidence" value="ECO:0007669"/>
    <property type="project" value="TreeGrafter"/>
</dbReference>
<dbReference type="SUPFAM" id="SSF103506">
    <property type="entry name" value="Mitochondrial carrier"/>
    <property type="match status" value="1"/>
</dbReference>
<dbReference type="InterPro" id="IPR016072">
    <property type="entry name" value="Skp1_comp_dimer"/>
</dbReference>
<feature type="domain" description="SKP1 component POZ" evidence="14">
    <location>
        <begin position="304"/>
        <end position="367"/>
    </location>
</feature>
<dbReference type="SUPFAM" id="SSF54695">
    <property type="entry name" value="POZ domain"/>
    <property type="match status" value="1"/>
</dbReference>
<proteinExistence type="inferred from homology"/>
<dbReference type="InterPro" id="IPR016073">
    <property type="entry name" value="Skp1_comp_POZ"/>
</dbReference>
<evidence type="ECO:0000256" key="7">
    <source>
        <dbReference type="ARBA" id="ARBA00022989"/>
    </source>
</evidence>
<feature type="region of interest" description="Disordered" evidence="12">
    <location>
        <begin position="363"/>
        <end position="383"/>
    </location>
</feature>
<feature type="repeat" description="Solcar" evidence="10">
    <location>
        <begin position="109"/>
        <end position="205"/>
    </location>
</feature>
<evidence type="ECO:0000256" key="12">
    <source>
        <dbReference type="SAM" id="MobiDB-lite"/>
    </source>
</evidence>
<keyword evidence="4 11" id="KW-0813">Transport</keyword>
<dbReference type="InterPro" id="IPR050567">
    <property type="entry name" value="Mitochondrial_Carrier"/>
</dbReference>
<organism evidence="15 16">
    <name type="scientific">Tenebrio molitor</name>
    <name type="common">Yellow mealworm beetle</name>
    <dbReference type="NCBI Taxonomy" id="7067"/>
    <lineage>
        <taxon>Eukaryota</taxon>
        <taxon>Metazoa</taxon>
        <taxon>Ecdysozoa</taxon>
        <taxon>Arthropoda</taxon>
        <taxon>Hexapoda</taxon>
        <taxon>Insecta</taxon>
        <taxon>Pterygota</taxon>
        <taxon>Neoptera</taxon>
        <taxon>Endopterygota</taxon>
        <taxon>Coleoptera</taxon>
        <taxon>Polyphaga</taxon>
        <taxon>Cucujiformia</taxon>
        <taxon>Tenebrionidae</taxon>
        <taxon>Tenebrio</taxon>
    </lineage>
</organism>
<evidence type="ECO:0000313" key="15">
    <source>
        <dbReference type="EMBL" id="KAH0809487.1"/>
    </source>
</evidence>
<dbReference type="Gene3D" id="1.50.40.10">
    <property type="entry name" value="Mitochondrial carrier domain"/>
    <property type="match status" value="1"/>
</dbReference>
<dbReference type="PANTHER" id="PTHR45624:SF12">
    <property type="entry name" value="MITOCHONDRIAL ORNITHINE TRANSPORTER 1"/>
    <property type="match status" value="1"/>
</dbReference>
<reference evidence="15" key="2">
    <citation type="submission" date="2021-08" db="EMBL/GenBank/DDBJ databases">
        <authorList>
            <person name="Eriksson T."/>
        </authorList>
    </citation>
    <scope>NUCLEOTIDE SEQUENCE</scope>
    <source>
        <strain evidence="15">Stoneville</strain>
        <tissue evidence="15">Whole head</tissue>
    </source>
</reference>
<evidence type="ECO:0000313" key="16">
    <source>
        <dbReference type="Proteomes" id="UP000719412"/>
    </source>
</evidence>
<evidence type="ECO:0000256" key="5">
    <source>
        <dbReference type="ARBA" id="ARBA00022692"/>
    </source>
</evidence>
<dbReference type="AlphaFoldDB" id="A0A8J6H7V6"/>
<dbReference type="Pfam" id="PF01466">
    <property type="entry name" value="Skp1"/>
    <property type="match status" value="1"/>
</dbReference>
<dbReference type="SUPFAM" id="SSF81382">
    <property type="entry name" value="Skp1 dimerisation domain-like"/>
    <property type="match status" value="1"/>
</dbReference>
<dbReference type="GO" id="GO:0006511">
    <property type="term" value="P:ubiquitin-dependent protein catabolic process"/>
    <property type="evidence" value="ECO:0007669"/>
    <property type="project" value="InterPro"/>
</dbReference>
<dbReference type="Gene3D" id="3.30.710.10">
    <property type="entry name" value="Potassium Channel Kv1.1, Chain A"/>
    <property type="match status" value="1"/>
</dbReference>
<dbReference type="FunFam" id="3.30.710.10:FF:000018">
    <property type="entry name" value="S-phase kinase-associated protein 1"/>
    <property type="match status" value="1"/>
</dbReference>